<dbReference type="RefSeq" id="WP_146518771.1">
    <property type="nucleotide sequence ID" value="NZ_CP151726.1"/>
</dbReference>
<keyword evidence="2" id="KW-0732">Signal</keyword>
<evidence type="ECO:0000256" key="1">
    <source>
        <dbReference type="ARBA" id="ARBA00022801"/>
    </source>
</evidence>
<protein>
    <submittedName>
        <fullName evidence="4">Carboxylesterase NlhH</fullName>
        <ecNumber evidence="4">3.1.1.1</ecNumber>
    </submittedName>
</protein>
<dbReference type="EMBL" id="SJPN01000002">
    <property type="protein sequence ID" value="TWU05530.1"/>
    <property type="molecule type" value="Genomic_DNA"/>
</dbReference>
<dbReference type="AlphaFoldDB" id="A0A5C6B0U0"/>
<name>A0A5C6B0U0_9BACT</name>
<dbReference type="PANTHER" id="PTHR48081:SF13">
    <property type="entry name" value="ALPHA_BETA HYDROLASE"/>
    <property type="match status" value="1"/>
</dbReference>
<evidence type="ECO:0000256" key="2">
    <source>
        <dbReference type="SAM" id="SignalP"/>
    </source>
</evidence>
<dbReference type="SUPFAM" id="SSF53474">
    <property type="entry name" value="alpha/beta-Hydrolases"/>
    <property type="match status" value="1"/>
</dbReference>
<gene>
    <name evidence="4" type="primary">nlhH_2</name>
    <name evidence="4" type="ORF">Pla52n_12440</name>
</gene>
<reference evidence="4 5" key="1">
    <citation type="submission" date="2019-02" db="EMBL/GenBank/DDBJ databases">
        <title>Deep-cultivation of Planctomycetes and their phenomic and genomic characterization uncovers novel biology.</title>
        <authorList>
            <person name="Wiegand S."/>
            <person name="Jogler M."/>
            <person name="Boedeker C."/>
            <person name="Pinto D."/>
            <person name="Vollmers J."/>
            <person name="Rivas-Marin E."/>
            <person name="Kohn T."/>
            <person name="Peeters S.H."/>
            <person name="Heuer A."/>
            <person name="Rast P."/>
            <person name="Oberbeckmann S."/>
            <person name="Bunk B."/>
            <person name="Jeske O."/>
            <person name="Meyerdierks A."/>
            <person name="Storesund J.E."/>
            <person name="Kallscheuer N."/>
            <person name="Luecker S."/>
            <person name="Lage O.M."/>
            <person name="Pohl T."/>
            <person name="Merkel B.J."/>
            <person name="Hornburger P."/>
            <person name="Mueller R.-W."/>
            <person name="Bruemmer F."/>
            <person name="Labrenz M."/>
            <person name="Spormann A.M."/>
            <person name="Op Den Camp H."/>
            <person name="Overmann J."/>
            <person name="Amann R."/>
            <person name="Jetten M.S.M."/>
            <person name="Mascher T."/>
            <person name="Medema M.H."/>
            <person name="Devos D.P."/>
            <person name="Kaster A.-K."/>
            <person name="Ovreas L."/>
            <person name="Rohde M."/>
            <person name="Galperin M.Y."/>
            <person name="Jogler C."/>
        </authorList>
    </citation>
    <scope>NUCLEOTIDE SEQUENCE [LARGE SCALE GENOMIC DNA]</scope>
    <source>
        <strain evidence="4 5">Pla52n</strain>
    </source>
</reference>
<dbReference type="Gene3D" id="3.40.50.1820">
    <property type="entry name" value="alpha/beta hydrolase"/>
    <property type="match status" value="1"/>
</dbReference>
<dbReference type="EC" id="3.1.1.1" evidence="4"/>
<dbReference type="InterPro" id="IPR050300">
    <property type="entry name" value="GDXG_lipolytic_enzyme"/>
</dbReference>
<organism evidence="4 5">
    <name type="scientific">Stieleria varia</name>
    <dbReference type="NCBI Taxonomy" id="2528005"/>
    <lineage>
        <taxon>Bacteria</taxon>
        <taxon>Pseudomonadati</taxon>
        <taxon>Planctomycetota</taxon>
        <taxon>Planctomycetia</taxon>
        <taxon>Pirellulales</taxon>
        <taxon>Pirellulaceae</taxon>
        <taxon>Stieleria</taxon>
    </lineage>
</organism>
<feature type="domain" description="BD-FAE-like" evidence="3">
    <location>
        <begin position="49"/>
        <end position="256"/>
    </location>
</feature>
<keyword evidence="5" id="KW-1185">Reference proteome</keyword>
<evidence type="ECO:0000313" key="5">
    <source>
        <dbReference type="Proteomes" id="UP000320176"/>
    </source>
</evidence>
<dbReference type="PANTHER" id="PTHR48081">
    <property type="entry name" value="AB HYDROLASE SUPERFAMILY PROTEIN C4A8.06C"/>
    <property type="match status" value="1"/>
</dbReference>
<feature type="signal peptide" evidence="2">
    <location>
        <begin position="1"/>
        <end position="26"/>
    </location>
</feature>
<evidence type="ECO:0000259" key="3">
    <source>
        <dbReference type="Pfam" id="PF20434"/>
    </source>
</evidence>
<dbReference type="InterPro" id="IPR049492">
    <property type="entry name" value="BD-FAE-like_dom"/>
</dbReference>
<dbReference type="GO" id="GO:0106435">
    <property type="term" value="F:carboxylesterase activity"/>
    <property type="evidence" value="ECO:0007669"/>
    <property type="project" value="UniProtKB-EC"/>
</dbReference>
<keyword evidence="1 4" id="KW-0378">Hydrolase</keyword>
<evidence type="ECO:0000313" key="4">
    <source>
        <dbReference type="EMBL" id="TWU05530.1"/>
    </source>
</evidence>
<dbReference type="Proteomes" id="UP000320176">
    <property type="component" value="Unassembled WGS sequence"/>
</dbReference>
<comment type="caution">
    <text evidence="4">The sequence shown here is derived from an EMBL/GenBank/DDBJ whole genome shotgun (WGS) entry which is preliminary data.</text>
</comment>
<feature type="chain" id="PRO_5022821151" evidence="2">
    <location>
        <begin position="27"/>
        <end position="297"/>
    </location>
</feature>
<dbReference type="InterPro" id="IPR029058">
    <property type="entry name" value="AB_hydrolase_fold"/>
</dbReference>
<proteinExistence type="predicted"/>
<dbReference type="OrthoDB" id="265201at2"/>
<accession>A0A5C6B0U0</accession>
<dbReference type="Pfam" id="PF20434">
    <property type="entry name" value="BD-FAE"/>
    <property type="match status" value="1"/>
</dbReference>
<sequence precursor="true">MKLNQLALSILWTTLLAIALPSELSAQTQNVQPTHRDIAYAEDDPSQKMDVYLAKSDKPTAAMIFIHGGGWQAGSKNHVPAWLKKFVEDGVLSVVSVEYRFTQVKTHPAQVNDCLRAVQFVRQHAGKWNIDPELLGVTGGSAGGHLTAYVALHDDVADPKSADPVARQSSRVACAVSFAGPTDWELLKTIQHGHPAYRQLIGYPPGTPATEMQESLMADVSPITFASKDDPPVMQVHGDADDIVPLAHAEALHKELESVGASSTLVVIPGGNHGVAGAGNGVTGRATEFVKKNLLDK</sequence>